<keyword evidence="5" id="KW-1185">Reference proteome</keyword>
<dbReference type="AlphaFoldDB" id="A0AAD7GNE3"/>
<dbReference type="Proteomes" id="UP001221757">
    <property type="component" value="Unassembled WGS sequence"/>
</dbReference>
<dbReference type="EMBL" id="JARKIE010000031">
    <property type="protein sequence ID" value="KAJ7697224.1"/>
    <property type="molecule type" value="Genomic_DNA"/>
</dbReference>
<proteinExistence type="inferred from homology"/>
<dbReference type="GO" id="GO:0005085">
    <property type="term" value="F:guanyl-nucleotide exchange factor activity"/>
    <property type="evidence" value="ECO:0007669"/>
    <property type="project" value="UniProtKB-KW"/>
</dbReference>
<sequence length="144" mass="16395">MHFCRDRDVRHESCGIKLGRPMEEATRKMYGDVASLDACFSLHLRLSTARRKHIGVLAPSTGPYLLFAALLRHSHTSCGYGRARRSYGRVTFRCRMLSEMCSEEKECEMEKLFVLFDRLECDGVRKAIEKAATAPPLPIDPDDE</sequence>
<keyword evidence="2" id="KW-0344">Guanine-nucleotide releasing factor</keyword>
<reference evidence="4" key="1">
    <citation type="submission" date="2023-03" db="EMBL/GenBank/DDBJ databases">
        <title>Massive genome expansion in bonnet fungi (Mycena s.s.) driven by repeated elements and novel gene families across ecological guilds.</title>
        <authorList>
            <consortium name="Lawrence Berkeley National Laboratory"/>
            <person name="Harder C.B."/>
            <person name="Miyauchi S."/>
            <person name="Viragh M."/>
            <person name="Kuo A."/>
            <person name="Thoen E."/>
            <person name="Andreopoulos B."/>
            <person name="Lu D."/>
            <person name="Skrede I."/>
            <person name="Drula E."/>
            <person name="Henrissat B."/>
            <person name="Morin E."/>
            <person name="Kohler A."/>
            <person name="Barry K."/>
            <person name="LaButti K."/>
            <person name="Morin E."/>
            <person name="Salamov A."/>
            <person name="Lipzen A."/>
            <person name="Mereny Z."/>
            <person name="Hegedus B."/>
            <person name="Baldrian P."/>
            <person name="Stursova M."/>
            <person name="Weitz H."/>
            <person name="Taylor A."/>
            <person name="Grigoriev I.V."/>
            <person name="Nagy L.G."/>
            <person name="Martin F."/>
            <person name="Kauserud H."/>
        </authorList>
    </citation>
    <scope>NUCLEOTIDE SEQUENCE</scope>
    <source>
        <strain evidence="4">CBHHK067</strain>
    </source>
</reference>
<organism evidence="4 5">
    <name type="scientific">Mycena rosella</name>
    <name type="common">Pink bonnet</name>
    <name type="synonym">Agaricus rosellus</name>
    <dbReference type="NCBI Taxonomy" id="1033263"/>
    <lineage>
        <taxon>Eukaryota</taxon>
        <taxon>Fungi</taxon>
        <taxon>Dikarya</taxon>
        <taxon>Basidiomycota</taxon>
        <taxon>Agaricomycotina</taxon>
        <taxon>Agaricomycetes</taxon>
        <taxon>Agaricomycetidae</taxon>
        <taxon>Agaricales</taxon>
        <taxon>Marasmiineae</taxon>
        <taxon>Mycenaceae</taxon>
        <taxon>Mycena</taxon>
    </lineage>
</organism>
<dbReference type="Pfam" id="PF10165">
    <property type="entry name" value="Ric8"/>
    <property type="match status" value="1"/>
</dbReference>
<evidence type="ECO:0000256" key="2">
    <source>
        <dbReference type="ARBA" id="ARBA00022658"/>
    </source>
</evidence>
<evidence type="ECO:0000313" key="4">
    <source>
        <dbReference type="EMBL" id="KAJ7697224.1"/>
    </source>
</evidence>
<keyword evidence="3" id="KW-0143">Chaperone</keyword>
<evidence type="ECO:0000256" key="3">
    <source>
        <dbReference type="ARBA" id="ARBA00023186"/>
    </source>
</evidence>
<evidence type="ECO:0000256" key="1">
    <source>
        <dbReference type="ARBA" id="ARBA00009049"/>
    </source>
</evidence>
<comment type="caution">
    <text evidence="4">The sequence shown here is derived from an EMBL/GenBank/DDBJ whole genome shotgun (WGS) entry which is preliminary data.</text>
</comment>
<gene>
    <name evidence="4" type="ORF">B0H17DRAFT_1130530</name>
</gene>
<comment type="similarity">
    <text evidence="1">Belongs to the synembryn family.</text>
</comment>
<protein>
    <submittedName>
        <fullName evidence="4">Uncharacterized protein</fullName>
    </submittedName>
</protein>
<dbReference type="InterPro" id="IPR019318">
    <property type="entry name" value="Gua_nucleotide_exch_fac_Ric8"/>
</dbReference>
<accession>A0AAD7GNE3</accession>
<name>A0AAD7GNE3_MYCRO</name>
<evidence type="ECO:0000313" key="5">
    <source>
        <dbReference type="Proteomes" id="UP001221757"/>
    </source>
</evidence>